<dbReference type="Gene3D" id="2.160.20.10">
    <property type="entry name" value="Single-stranded right-handed beta-helix, Pectin lyase-like"/>
    <property type="match status" value="1"/>
</dbReference>
<evidence type="ECO:0000313" key="3">
    <source>
        <dbReference type="Proteomes" id="UP000054978"/>
    </source>
</evidence>
<reference evidence="2" key="1">
    <citation type="submission" date="2016-01" db="EMBL/GenBank/DDBJ databases">
        <authorList>
            <person name="Peeters C."/>
        </authorList>
    </citation>
    <scope>NUCLEOTIDE SEQUENCE [LARGE SCALE GENOMIC DNA]</scope>
    <source>
        <strain evidence="2">LMG 29326</strain>
    </source>
</reference>
<dbReference type="Pfam" id="PF05860">
    <property type="entry name" value="TPS"/>
    <property type="match status" value="1"/>
</dbReference>
<dbReference type="InterPro" id="IPR050909">
    <property type="entry name" value="Bact_Autotransporter_VF"/>
</dbReference>
<sequence>MQRGFHFIPRMLRMHRSEHPHLSITRTRSARLRPLALLVPVVVGLACAGATAAPPLPKGGQFVAGSGSIGGGGQALVIDQTSSRGVIDWNSFSIGGGRQVTFNNGSGATLNRVTGGDPSVILGQLSASGSVYLINPQGVLVGPGGVVATGGRFVASALDVNSDAFMTGGPLTLSGGGNGAVVNLGKIGSSGGDVFLVSRTAVVNGGTIDAPQGSAELATGSEVLLQDASGSRQVFVQTGSGGTITNIGTIQAAQASLQAADGNVYALAGRSAAIRATGTATRDGHVWLVADQGSVHANGEIAAANADGSGGTVETRANTLDVAGATVQAGKWKLGAPTFTIGSATADTLSRNLSNGTSIDVEATGSNGAAGDLTVGRDVRWQGDASLTLGAAHDVTVGPSATIANAGAGNLTIRADANGVNNGGGVTNGGTIDWSASTGIVSALYDMNGSYAPGTLLTNSGWAAAPHSGLVTQITAYKLVNDLTDLRNVSQDLAGNYALGKDIDANATQTSPNEFTPIGATADAAFTGQFDGFGHAIDGLNAVAPVISNQAIAGLFGVVGTSGAVRNLGLTNGHVGSVYEGALGLLAGRNDGVVAYVSTAGSVSQSGFGNGGSGGLVGVNNGTVERSSSSADVRSQGPLGGLVGTNNGTIAQSFATGVTVAGSHGSTGGLVANNNGAITQSYATGGTGALGSGGGLVSTNGANGVVNESFAVGQVGGGGPPGGAYGGIAAYNYGTINANVYWDKDTTTRTSAAGANLGGGTAPPDTNGLTTAQMSTPSSFTSWDFGPGGAWAMPAGATHPVLQWQQAQP</sequence>
<protein>
    <submittedName>
        <fullName evidence="2">Filamentous hemagglutinin-like protein</fullName>
    </submittedName>
</protein>
<dbReference type="SUPFAM" id="SSF51126">
    <property type="entry name" value="Pectin lyase-like"/>
    <property type="match status" value="1"/>
</dbReference>
<gene>
    <name evidence="2" type="ORF">AWB83_01148</name>
</gene>
<dbReference type="PANTHER" id="PTHR12338:SF5">
    <property type="entry name" value="ANTIGEN 43-RELATED"/>
    <property type="match status" value="1"/>
</dbReference>
<keyword evidence="3" id="KW-1185">Reference proteome</keyword>
<dbReference type="PANTHER" id="PTHR12338">
    <property type="entry name" value="AUTOTRANSPORTER"/>
    <property type="match status" value="1"/>
</dbReference>
<dbReference type="Gene3D" id="2.160.20.110">
    <property type="match status" value="1"/>
</dbReference>
<dbReference type="InterPro" id="IPR011050">
    <property type="entry name" value="Pectin_lyase_fold/virulence"/>
</dbReference>
<accession>A0A157ZXU3</accession>
<evidence type="ECO:0000259" key="1">
    <source>
        <dbReference type="SMART" id="SM00912"/>
    </source>
</evidence>
<dbReference type="InterPro" id="IPR008638">
    <property type="entry name" value="FhaB/CdiA-like_TPS"/>
</dbReference>
<name>A0A157ZXU3_9BURK</name>
<dbReference type="NCBIfam" id="TIGR01901">
    <property type="entry name" value="adhes_NPXG"/>
    <property type="match status" value="1"/>
</dbReference>
<organism evidence="2 3">
    <name type="scientific">Caballeronia ptereochthonis</name>
    <dbReference type="NCBI Taxonomy" id="1777144"/>
    <lineage>
        <taxon>Bacteria</taxon>
        <taxon>Pseudomonadati</taxon>
        <taxon>Pseudomonadota</taxon>
        <taxon>Betaproteobacteria</taxon>
        <taxon>Burkholderiales</taxon>
        <taxon>Burkholderiaceae</taxon>
        <taxon>Caballeronia</taxon>
    </lineage>
</organism>
<dbReference type="EMBL" id="FCOB02000004">
    <property type="protein sequence ID" value="SAK50372.1"/>
    <property type="molecule type" value="Genomic_DNA"/>
</dbReference>
<dbReference type="STRING" id="1777144.AWB83_01148"/>
<evidence type="ECO:0000313" key="2">
    <source>
        <dbReference type="EMBL" id="SAK50372.1"/>
    </source>
</evidence>
<comment type="caution">
    <text evidence="2">The sequence shown here is derived from an EMBL/GenBank/DDBJ whole genome shotgun (WGS) entry which is preliminary data.</text>
</comment>
<dbReference type="AlphaFoldDB" id="A0A157ZXU3"/>
<proteinExistence type="predicted"/>
<feature type="domain" description="Filamentous haemagglutinin FhaB/tRNA nuclease CdiA-like TPS" evidence="1">
    <location>
        <begin position="53"/>
        <end position="164"/>
    </location>
</feature>
<dbReference type="InterPro" id="IPR012334">
    <property type="entry name" value="Pectin_lyas_fold"/>
</dbReference>
<dbReference type="Proteomes" id="UP000054978">
    <property type="component" value="Unassembled WGS sequence"/>
</dbReference>
<dbReference type="SMART" id="SM00912">
    <property type="entry name" value="Haemagg_act"/>
    <property type="match status" value="1"/>
</dbReference>